<evidence type="ECO:0000313" key="5">
    <source>
        <dbReference type="EMBL" id="KAE9391513.1"/>
    </source>
</evidence>
<reference evidence="5" key="1">
    <citation type="journal article" date="2019" name="Environ. Microbiol.">
        <title>Fungal ecological strategies reflected in gene transcription - a case study of two litter decomposers.</title>
        <authorList>
            <person name="Barbi F."/>
            <person name="Kohler A."/>
            <person name="Barry K."/>
            <person name="Baskaran P."/>
            <person name="Daum C."/>
            <person name="Fauchery L."/>
            <person name="Ihrmark K."/>
            <person name="Kuo A."/>
            <person name="LaButti K."/>
            <person name="Lipzen A."/>
            <person name="Morin E."/>
            <person name="Grigoriev I.V."/>
            <person name="Henrissat B."/>
            <person name="Lindahl B."/>
            <person name="Martin F."/>
        </authorList>
    </citation>
    <scope>NUCLEOTIDE SEQUENCE</scope>
    <source>
        <strain evidence="5">JB14</strain>
    </source>
</reference>
<dbReference type="PANTHER" id="PTHR48104:SF30">
    <property type="entry name" value="METACASPASE-1"/>
    <property type="match status" value="1"/>
</dbReference>
<dbReference type="OrthoDB" id="3223806at2759"/>
<evidence type="ECO:0000256" key="1">
    <source>
        <dbReference type="ARBA" id="ARBA00009005"/>
    </source>
</evidence>
<keyword evidence="3" id="KW-0788">Thiol protease</keyword>
<dbReference type="PANTHER" id="PTHR48104">
    <property type="entry name" value="METACASPASE-4"/>
    <property type="match status" value="1"/>
</dbReference>
<dbReference type="InterPro" id="IPR050452">
    <property type="entry name" value="Metacaspase"/>
</dbReference>
<comment type="similarity">
    <text evidence="1">Belongs to the peptidase C14B family.</text>
</comment>
<dbReference type="InterPro" id="IPR011600">
    <property type="entry name" value="Pept_C14_caspase"/>
</dbReference>
<dbReference type="AlphaFoldDB" id="A0A6A4H1B8"/>
<keyword evidence="3" id="KW-0378">Hydrolase</keyword>
<dbReference type="GO" id="GO:0006915">
    <property type="term" value="P:apoptotic process"/>
    <property type="evidence" value="ECO:0007669"/>
    <property type="project" value="UniProtKB-KW"/>
</dbReference>
<gene>
    <name evidence="5" type="ORF">BT96DRAFT_1024042</name>
</gene>
<feature type="domain" description="Peptidase C14 caspase" evidence="4">
    <location>
        <begin position="14"/>
        <end position="296"/>
    </location>
</feature>
<organism evidence="5 6">
    <name type="scientific">Gymnopus androsaceus JB14</name>
    <dbReference type="NCBI Taxonomy" id="1447944"/>
    <lineage>
        <taxon>Eukaryota</taxon>
        <taxon>Fungi</taxon>
        <taxon>Dikarya</taxon>
        <taxon>Basidiomycota</taxon>
        <taxon>Agaricomycotina</taxon>
        <taxon>Agaricomycetes</taxon>
        <taxon>Agaricomycetidae</taxon>
        <taxon>Agaricales</taxon>
        <taxon>Marasmiineae</taxon>
        <taxon>Omphalotaceae</taxon>
        <taxon>Gymnopus</taxon>
    </lineage>
</organism>
<dbReference type="GO" id="GO:0006508">
    <property type="term" value="P:proteolysis"/>
    <property type="evidence" value="ECO:0007669"/>
    <property type="project" value="InterPro"/>
</dbReference>
<dbReference type="GO" id="GO:0005737">
    <property type="term" value="C:cytoplasm"/>
    <property type="evidence" value="ECO:0007669"/>
    <property type="project" value="TreeGrafter"/>
</dbReference>
<evidence type="ECO:0000256" key="2">
    <source>
        <dbReference type="ARBA" id="ARBA00022703"/>
    </source>
</evidence>
<dbReference type="Gene3D" id="3.40.50.1460">
    <property type="match status" value="1"/>
</dbReference>
<evidence type="ECO:0000313" key="6">
    <source>
        <dbReference type="Proteomes" id="UP000799118"/>
    </source>
</evidence>
<dbReference type="GO" id="GO:0004197">
    <property type="term" value="F:cysteine-type endopeptidase activity"/>
    <property type="evidence" value="ECO:0007669"/>
    <property type="project" value="InterPro"/>
</dbReference>
<name>A0A6A4H1B8_9AGAR</name>
<proteinExistence type="inferred from homology"/>
<dbReference type="EMBL" id="ML769621">
    <property type="protein sequence ID" value="KAE9391513.1"/>
    <property type="molecule type" value="Genomic_DNA"/>
</dbReference>
<keyword evidence="6" id="KW-1185">Reference proteome</keyword>
<sequence>MSPHDRRPTFPNLWALVIGIEKYENLVDYERIEGPLADVDGVEDFLNDLGVPEKNVLILRDGDATRKEIISAFETHFIHNEKIPPNSPLLFYYSGHGGRLAAPSGWPVLESFDEHNKRLETKVEVLVPSDCTNDCDKDGRPSVHTIPDRTINSLLLSTAQKHGDNITIILDCCHSAHLNRKPTPGLKTIPENALPRLLPDTDSEIWGRDDTTAKNEQKRGGIAMSMRRLLGDEATRSHVLLAACAKDQVAWTMPRSESEEPGENGSIFTTFLLSILNDKLLRTNRGQLTQNLSEITQRLLVGCFNGLVFEPFQDERRFETTRLSDRELKVHAGHIHAVAHDTEFALFRGVQSKDEELRRNLRPSSSRPISAISCFIDLPRRFGVDKSVSLYASIVSQGSGHALKTCASSEALSILQTQTRSRRDWNLVSPDSKPDIIIEPDNSGLKITRRDRFLRDSAAEVLRVPRSGIPAFQEHFDQIALFNFHLSHEPVGSPRHYCHGVELNIGEFQDAAYGENRMKVLEAASFCPRTLNEVSGNEEIKVDSRRKYGVVIKNNTLKSLFFYVVFFDPYDYSVTVWYHPVNEKACVRKDGTLQLGQSSEHAEMLEFELVEDRKQDIGFMKVYISPNYTSLHSLNQDGFGAGTFRADSNQNLEDLSVGHEWDCICFTVISENE</sequence>
<dbReference type="InterPro" id="IPR029030">
    <property type="entry name" value="Caspase-like_dom_sf"/>
</dbReference>
<protein>
    <recommendedName>
        <fullName evidence="4">Peptidase C14 caspase domain-containing protein</fullName>
    </recommendedName>
</protein>
<dbReference type="Pfam" id="PF00656">
    <property type="entry name" value="Peptidase_C14"/>
    <property type="match status" value="1"/>
</dbReference>
<evidence type="ECO:0000256" key="3">
    <source>
        <dbReference type="ARBA" id="ARBA00022807"/>
    </source>
</evidence>
<keyword evidence="3" id="KW-0645">Protease</keyword>
<accession>A0A6A4H1B8</accession>
<dbReference type="SUPFAM" id="SSF52129">
    <property type="entry name" value="Caspase-like"/>
    <property type="match status" value="1"/>
</dbReference>
<evidence type="ECO:0000259" key="4">
    <source>
        <dbReference type="Pfam" id="PF00656"/>
    </source>
</evidence>
<keyword evidence="2" id="KW-0053">Apoptosis</keyword>
<dbReference type="Proteomes" id="UP000799118">
    <property type="component" value="Unassembled WGS sequence"/>
</dbReference>